<keyword evidence="1" id="KW-0540">Nuclease</keyword>
<dbReference type="Gene3D" id="1.10.486.10">
    <property type="entry name" value="PCRA, domain 4"/>
    <property type="match status" value="1"/>
</dbReference>
<evidence type="ECO:0000256" key="1">
    <source>
        <dbReference type="ARBA" id="ARBA00022722"/>
    </source>
</evidence>
<proteinExistence type="predicted"/>
<evidence type="ECO:0000256" key="4">
    <source>
        <dbReference type="ARBA" id="ARBA00022801"/>
    </source>
</evidence>
<evidence type="ECO:0000259" key="10">
    <source>
        <dbReference type="Pfam" id="PF17946"/>
    </source>
</evidence>
<protein>
    <submittedName>
        <fullName evidence="11">DNA helicase/exodeoxyribonuclease V, gamma subunit</fullName>
    </submittedName>
</protein>
<dbReference type="InterPro" id="IPR011335">
    <property type="entry name" value="Restrct_endonuc-II-like"/>
</dbReference>
<name>A0A1G9L8W4_9ACTN</name>
<evidence type="ECO:0000256" key="5">
    <source>
        <dbReference type="ARBA" id="ARBA00022806"/>
    </source>
</evidence>
<evidence type="ECO:0000256" key="8">
    <source>
        <dbReference type="ARBA" id="ARBA00023125"/>
    </source>
</evidence>
<dbReference type="GO" id="GO:0004527">
    <property type="term" value="F:exonuclease activity"/>
    <property type="evidence" value="ECO:0007669"/>
    <property type="project" value="UniProtKB-KW"/>
</dbReference>
<keyword evidence="3" id="KW-0227">DNA damage</keyword>
<reference evidence="11 12" key="1">
    <citation type="submission" date="2016-10" db="EMBL/GenBank/DDBJ databases">
        <authorList>
            <person name="de Groot N.N."/>
        </authorList>
    </citation>
    <scope>NUCLEOTIDE SEQUENCE [LARGE SCALE GENOMIC DNA]</scope>
    <source>
        <strain evidence="11 12">CGMCC 1.9159</strain>
    </source>
</reference>
<dbReference type="Pfam" id="PF04257">
    <property type="entry name" value="Exonuc_V_gamma"/>
    <property type="match status" value="1"/>
</dbReference>
<dbReference type="SUPFAM" id="SSF52540">
    <property type="entry name" value="P-loop containing nucleoside triphosphate hydrolases"/>
    <property type="match status" value="2"/>
</dbReference>
<feature type="domain" description="RecC C-terminal" evidence="10">
    <location>
        <begin position="673"/>
        <end position="893"/>
    </location>
</feature>
<dbReference type="STRING" id="686624.SAMN04488242_2108"/>
<evidence type="ECO:0000256" key="6">
    <source>
        <dbReference type="ARBA" id="ARBA00022839"/>
    </source>
</evidence>
<dbReference type="Gene3D" id="1.10.10.990">
    <property type="match status" value="1"/>
</dbReference>
<dbReference type="OrthoDB" id="9762834at2"/>
<dbReference type="AlphaFoldDB" id="A0A1G9L8W4"/>
<dbReference type="GO" id="GO:0004386">
    <property type="term" value="F:helicase activity"/>
    <property type="evidence" value="ECO:0007669"/>
    <property type="project" value="UniProtKB-KW"/>
</dbReference>
<keyword evidence="2" id="KW-0547">Nucleotide-binding</keyword>
<dbReference type="PANTHER" id="PTHR30591">
    <property type="entry name" value="RECBCD ENZYME SUBUNIT RECC"/>
    <property type="match status" value="1"/>
</dbReference>
<dbReference type="Pfam" id="PF17946">
    <property type="entry name" value="RecC_C"/>
    <property type="match status" value="1"/>
</dbReference>
<evidence type="ECO:0000313" key="12">
    <source>
        <dbReference type="Proteomes" id="UP000199475"/>
    </source>
</evidence>
<dbReference type="Gene3D" id="1.10.10.160">
    <property type="match status" value="1"/>
</dbReference>
<evidence type="ECO:0000256" key="2">
    <source>
        <dbReference type="ARBA" id="ARBA00022741"/>
    </source>
</evidence>
<evidence type="ECO:0000256" key="3">
    <source>
        <dbReference type="ARBA" id="ARBA00022763"/>
    </source>
</evidence>
<dbReference type="InterPro" id="IPR027417">
    <property type="entry name" value="P-loop_NTPase"/>
</dbReference>
<dbReference type="EMBL" id="FNGP01000003">
    <property type="protein sequence ID" value="SDL58410.1"/>
    <property type="molecule type" value="Genomic_DNA"/>
</dbReference>
<keyword evidence="12" id="KW-1185">Reference proteome</keyword>
<keyword evidence="7" id="KW-0067">ATP-binding</keyword>
<dbReference type="SUPFAM" id="SSF52980">
    <property type="entry name" value="Restriction endonuclease-like"/>
    <property type="match status" value="1"/>
</dbReference>
<keyword evidence="9" id="KW-0234">DNA repair</keyword>
<dbReference type="InterPro" id="IPR013986">
    <property type="entry name" value="DExx_box_DNA_helicase_dom_sf"/>
</dbReference>
<dbReference type="GO" id="GO:0006281">
    <property type="term" value="P:DNA repair"/>
    <property type="evidence" value="ECO:0007669"/>
    <property type="project" value="UniProtKB-KW"/>
</dbReference>
<dbReference type="GO" id="GO:0006310">
    <property type="term" value="P:DNA recombination"/>
    <property type="evidence" value="ECO:0007669"/>
    <property type="project" value="TreeGrafter"/>
</dbReference>
<evidence type="ECO:0000256" key="9">
    <source>
        <dbReference type="ARBA" id="ARBA00023204"/>
    </source>
</evidence>
<organism evidence="11 12">
    <name type="scientific">Tessaracoccus oleiagri</name>
    <dbReference type="NCBI Taxonomy" id="686624"/>
    <lineage>
        <taxon>Bacteria</taxon>
        <taxon>Bacillati</taxon>
        <taxon>Actinomycetota</taxon>
        <taxon>Actinomycetes</taxon>
        <taxon>Propionibacteriales</taxon>
        <taxon>Propionibacteriaceae</taxon>
        <taxon>Tessaracoccus</taxon>
    </lineage>
</organism>
<dbReference type="GO" id="GO:0005524">
    <property type="term" value="F:ATP binding"/>
    <property type="evidence" value="ECO:0007669"/>
    <property type="project" value="UniProtKB-KW"/>
</dbReference>
<dbReference type="RefSeq" id="WP_093251789.1">
    <property type="nucleotide sequence ID" value="NZ_FNGP01000003.1"/>
</dbReference>
<evidence type="ECO:0000313" key="11">
    <source>
        <dbReference type="EMBL" id="SDL58410.1"/>
    </source>
</evidence>
<keyword evidence="4" id="KW-0378">Hydrolase</keyword>
<sequence>MLQVRVGQSWRAMVGELVESFSEALASPFAAGRVVVDSPGSARLLSQEVAALQGISAGVEYVTVPQLARGLARQAGLADELEAWRSPRLVTAVWEELDGVAADHPLLARFLERPGRKLSAAARFARLFRSYLDHAPHLLRRWLEGDDGELAAHLTWQPELFRRVCDALQSDPVELLDAVGEASAADSTPTWLFAIDEVPAAWAPAVAAASLRGAWFVGRAPDWLGAIEHQVQRTGKPLKANPIVEVHGSHSRLRQVEVLRDQLTRCFEEDPALEPRDVRIVCPSPDEWGPVINSVFRGDGAHPGHRLRVAEVAPAVGGNLALDALVAAFELLEGRATATQVVEFLLMPAISRRWGFGQSRDDLLILVSEAEIRWGLDAAQRSRFGLPNTEYNTWFRGLDALLTGVALGSEIGPPGVAGVDATNSGDLALIGALSEVVSRLRALAHQTRGSLPVPEWCRIATQALEGLVGLGYEDAWMQRQAVAALDRLARAHEGSRAGFTRREFRRLLLADLPSRWHRPALGNGGLHVVAPDEVRHVDAKVVAFIGLGDAPQRPQPDGVPGTLPDLRHRRLQSLLAHARAARRVLVVTGTRSERTGAELEMPVTIAWLARELGVTPTVVHHAPQPFNAGAFTGPGSFDPTAYRGARRSGERAESPLVLRRRAAMTLPPQQAPSRVSLEELKRFLQDPLKEFLRARVGIRAFDDPSIEDAVPLTLDGLREWQVTDALIDGLLRHEDPAELIRRQAARQIFPPGNLGRGRSAVVEQRACEVARATEPLLADTPVTVPVALDVDGTTLSGQIAMHGGTVVRPSASTSTTPLLLAWLETLALAASGVAAKTIVIRPDRRGGPARRTTFGQPSPERATELLSLYLGAWRTGLSRLLPVAYTPAYKMALEVASERFSADQWTVPGQRAKWYPDDLWKLFYDNPACDIFDDPACEDDPPGSQSTVFERWALALYAPMIEAGGTW</sequence>
<keyword evidence="6" id="KW-0269">Exonuclease</keyword>
<keyword evidence="8" id="KW-0238">DNA-binding</keyword>
<dbReference type="PANTHER" id="PTHR30591:SF1">
    <property type="entry name" value="RECBCD ENZYME SUBUNIT RECC"/>
    <property type="match status" value="1"/>
</dbReference>
<dbReference type="GO" id="GO:0003677">
    <property type="term" value="F:DNA binding"/>
    <property type="evidence" value="ECO:0007669"/>
    <property type="project" value="UniProtKB-KW"/>
</dbReference>
<dbReference type="InterPro" id="IPR041500">
    <property type="entry name" value="RecC_C"/>
</dbReference>
<evidence type="ECO:0000256" key="7">
    <source>
        <dbReference type="ARBA" id="ARBA00022840"/>
    </source>
</evidence>
<keyword evidence="5 11" id="KW-0347">Helicase</keyword>
<dbReference type="Proteomes" id="UP000199475">
    <property type="component" value="Unassembled WGS sequence"/>
</dbReference>
<accession>A0A1G9L8W4</accession>
<gene>
    <name evidence="11" type="ORF">SAMN04488242_2108</name>
</gene>